<dbReference type="AlphaFoldDB" id="A0A914CP07"/>
<dbReference type="SUPFAM" id="SSF57850">
    <property type="entry name" value="RING/U-box"/>
    <property type="match status" value="1"/>
</dbReference>
<name>A0A914CP07_9BILA</name>
<dbReference type="Gene3D" id="3.30.40.10">
    <property type="entry name" value="Zinc/RING finger domain, C3HC4 (zinc finger)"/>
    <property type="match status" value="1"/>
</dbReference>
<evidence type="ECO:0000256" key="1">
    <source>
        <dbReference type="ARBA" id="ARBA00022771"/>
    </source>
</evidence>
<dbReference type="Proteomes" id="UP000887540">
    <property type="component" value="Unplaced"/>
</dbReference>
<keyword evidence="1 3" id="KW-0863">Zinc-finger</keyword>
<dbReference type="PROSITE" id="PS50089">
    <property type="entry name" value="ZF_RING_2"/>
    <property type="match status" value="1"/>
</dbReference>
<dbReference type="InterPro" id="IPR001841">
    <property type="entry name" value="Znf_RING"/>
</dbReference>
<dbReference type="GO" id="GO:0008270">
    <property type="term" value="F:zinc ion binding"/>
    <property type="evidence" value="ECO:0007669"/>
    <property type="project" value="UniProtKB-KW"/>
</dbReference>
<feature type="domain" description="RING-type" evidence="5">
    <location>
        <begin position="228"/>
        <end position="263"/>
    </location>
</feature>
<proteinExistence type="predicted"/>
<keyword evidence="6" id="KW-1185">Reference proteome</keyword>
<evidence type="ECO:0000259" key="5">
    <source>
        <dbReference type="PROSITE" id="PS50089"/>
    </source>
</evidence>
<protein>
    <submittedName>
        <fullName evidence="7">RING-type domain-containing protein</fullName>
    </submittedName>
</protein>
<keyword evidence="1 3" id="KW-0479">Metal-binding</keyword>
<feature type="coiled-coil region" evidence="4">
    <location>
        <begin position="87"/>
        <end position="145"/>
    </location>
</feature>
<evidence type="ECO:0000256" key="3">
    <source>
        <dbReference type="PROSITE-ProRule" id="PRU00175"/>
    </source>
</evidence>
<dbReference type="Pfam" id="PF13920">
    <property type="entry name" value="zf-C3HC4_3"/>
    <property type="match status" value="1"/>
</dbReference>
<dbReference type="InterPro" id="IPR013083">
    <property type="entry name" value="Znf_RING/FYVE/PHD"/>
</dbReference>
<dbReference type="PANTHER" id="PTHR14879:SF5">
    <property type="entry name" value="RING-TYPE DOMAIN-CONTAINING PROTEIN"/>
    <property type="match status" value="1"/>
</dbReference>
<evidence type="ECO:0000256" key="2">
    <source>
        <dbReference type="ARBA" id="ARBA00022833"/>
    </source>
</evidence>
<evidence type="ECO:0000313" key="6">
    <source>
        <dbReference type="Proteomes" id="UP000887540"/>
    </source>
</evidence>
<dbReference type="InterPro" id="IPR051728">
    <property type="entry name" value="RING-FYVE_E3_ubiquitin-ligase"/>
</dbReference>
<sequence>MTITQVQVQVLNDSSSNNFAANDSIKIADVNQPDLKANIQEIIENEVESKFDEITPEDFSKLLTEKRELAELLQDTLQIQETLQKQNQAILIEKSTLTKEKQELAQENQTLRNQILCLEKECYMIENLYEKYDSLQGDNFQLEKELNLRDDKIKILEELKGENYRLQNEIKVRNRIITQEKTNLQNRITVLEKELGIAKAQRQVWEENYNKLLKNSNAMKGSMENLICVICLDEHRQCIFLPCYHMVCCQECASTTKICSICRAEINGILKIYK</sequence>
<keyword evidence="4" id="KW-0175">Coiled coil</keyword>
<feature type="coiled-coil region" evidence="4">
    <location>
        <begin position="174"/>
        <end position="208"/>
    </location>
</feature>
<dbReference type="PANTHER" id="PTHR14879">
    <property type="entry name" value="CASPASE REGULATOR, RING FINGER DOMAIN-CONTAINING"/>
    <property type="match status" value="1"/>
</dbReference>
<accession>A0A914CP07</accession>
<dbReference type="WBParaSite" id="ACRNAN_scaffold12894.g15666.t1">
    <property type="protein sequence ID" value="ACRNAN_scaffold12894.g15666.t1"/>
    <property type="gene ID" value="ACRNAN_scaffold12894.g15666"/>
</dbReference>
<organism evidence="6 7">
    <name type="scientific">Acrobeloides nanus</name>
    <dbReference type="NCBI Taxonomy" id="290746"/>
    <lineage>
        <taxon>Eukaryota</taxon>
        <taxon>Metazoa</taxon>
        <taxon>Ecdysozoa</taxon>
        <taxon>Nematoda</taxon>
        <taxon>Chromadorea</taxon>
        <taxon>Rhabditida</taxon>
        <taxon>Tylenchina</taxon>
        <taxon>Cephalobomorpha</taxon>
        <taxon>Cephaloboidea</taxon>
        <taxon>Cephalobidae</taxon>
        <taxon>Acrobeloides</taxon>
    </lineage>
</organism>
<evidence type="ECO:0000256" key="4">
    <source>
        <dbReference type="SAM" id="Coils"/>
    </source>
</evidence>
<reference evidence="7" key="1">
    <citation type="submission" date="2022-11" db="UniProtKB">
        <authorList>
            <consortium name="WormBaseParasite"/>
        </authorList>
    </citation>
    <scope>IDENTIFICATION</scope>
</reference>
<keyword evidence="2" id="KW-0862">Zinc</keyword>
<evidence type="ECO:0000313" key="7">
    <source>
        <dbReference type="WBParaSite" id="ACRNAN_scaffold12894.g15666.t1"/>
    </source>
</evidence>